<evidence type="ECO:0000259" key="2">
    <source>
        <dbReference type="Pfam" id="PF13843"/>
    </source>
</evidence>
<evidence type="ECO:0000256" key="1">
    <source>
        <dbReference type="PROSITE-ProRule" id="PRU00339"/>
    </source>
</evidence>
<dbReference type="SMART" id="SM00028">
    <property type="entry name" value="TPR"/>
    <property type="match status" value="1"/>
</dbReference>
<evidence type="ECO:0000313" key="3">
    <source>
        <dbReference type="EMBL" id="CAF1583137.1"/>
    </source>
</evidence>
<evidence type="ECO:0000313" key="4">
    <source>
        <dbReference type="Proteomes" id="UP000663870"/>
    </source>
</evidence>
<comment type="caution">
    <text evidence="3">The sequence shown here is derived from an EMBL/GenBank/DDBJ whole genome shotgun (WGS) entry which is preliminary data.</text>
</comment>
<dbReference type="Pfam" id="PF13843">
    <property type="entry name" value="DDE_Tnp_1_7"/>
    <property type="match status" value="1"/>
</dbReference>
<dbReference type="PROSITE" id="PS50005">
    <property type="entry name" value="TPR"/>
    <property type="match status" value="1"/>
</dbReference>
<dbReference type="Proteomes" id="UP000663870">
    <property type="component" value="Unassembled WGS sequence"/>
</dbReference>
<feature type="domain" description="PiggyBac transposable element-derived protein" evidence="2">
    <location>
        <begin position="96"/>
        <end position="160"/>
    </location>
</feature>
<organism evidence="3 4">
    <name type="scientific">Rotaria sordida</name>
    <dbReference type="NCBI Taxonomy" id="392033"/>
    <lineage>
        <taxon>Eukaryota</taxon>
        <taxon>Metazoa</taxon>
        <taxon>Spiralia</taxon>
        <taxon>Gnathifera</taxon>
        <taxon>Rotifera</taxon>
        <taxon>Eurotatoria</taxon>
        <taxon>Bdelloidea</taxon>
        <taxon>Philodinida</taxon>
        <taxon>Philodinidae</taxon>
        <taxon>Rotaria</taxon>
    </lineage>
</organism>
<proteinExistence type="predicted"/>
<keyword evidence="4" id="KW-1185">Reference proteome</keyword>
<reference evidence="3" key="1">
    <citation type="submission" date="2021-02" db="EMBL/GenBank/DDBJ databases">
        <authorList>
            <person name="Nowell W R."/>
        </authorList>
    </citation>
    <scope>NUCLEOTIDE SEQUENCE</scope>
</reference>
<dbReference type="SUPFAM" id="SSF48452">
    <property type="entry name" value="TPR-like"/>
    <property type="match status" value="1"/>
</dbReference>
<dbReference type="InterPro" id="IPR029526">
    <property type="entry name" value="PGBD"/>
</dbReference>
<feature type="repeat" description="TPR" evidence="1">
    <location>
        <begin position="60"/>
        <end position="93"/>
    </location>
</feature>
<keyword evidence="1" id="KW-0802">TPR repeat</keyword>
<dbReference type="AlphaFoldDB" id="A0A815ZI78"/>
<accession>A0A815ZI78</accession>
<feature type="non-terminal residue" evidence="3">
    <location>
        <position position="1"/>
    </location>
</feature>
<protein>
    <recommendedName>
        <fullName evidence="2">PiggyBac transposable element-derived protein domain-containing protein</fullName>
    </recommendedName>
</protein>
<name>A0A815ZI78_9BILA</name>
<gene>
    <name evidence="3" type="ORF">JXQ802_LOCUS46443</name>
</gene>
<dbReference type="InterPro" id="IPR019734">
    <property type="entry name" value="TPR_rpt"/>
</dbReference>
<dbReference type="InterPro" id="IPR011990">
    <property type="entry name" value="TPR-like_helical_dom_sf"/>
</dbReference>
<sequence>MENIAESSREAAESKILTKRIADKTGRDNDWERLSRLLLTKAAELHLALLEQTSYEYDKVLYYNQLGFVKYSQRDYEKTIEYYEKALENGRKTLHANHPDLANNISRNRIDELLRTLHFNNNTLNAEKSDKIQPLLDIFNERSKALVHQEEYIAIDEQMVG</sequence>
<dbReference type="Gene3D" id="1.25.40.10">
    <property type="entry name" value="Tetratricopeptide repeat domain"/>
    <property type="match status" value="1"/>
</dbReference>
<dbReference type="EMBL" id="CAJNOL010004194">
    <property type="protein sequence ID" value="CAF1583137.1"/>
    <property type="molecule type" value="Genomic_DNA"/>
</dbReference>